<comment type="caution">
    <text evidence="2">The sequence shown here is derived from an EMBL/GenBank/DDBJ whole genome shotgun (WGS) entry which is preliminary data.</text>
</comment>
<evidence type="ECO:0000256" key="1">
    <source>
        <dbReference type="SAM" id="MobiDB-lite"/>
    </source>
</evidence>
<dbReference type="InterPro" id="IPR036397">
    <property type="entry name" value="RNaseH_sf"/>
</dbReference>
<dbReference type="Gene3D" id="3.30.420.10">
    <property type="entry name" value="Ribonuclease H-like superfamily/Ribonuclease H"/>
    <property type="match status" value="1"/>
</dbReference>
<dbReference type="SUPFAM" id="SSF53098">
    <property type="entry name" value="Ribonuclease H-like"/>
    <property type="match status" value="1"/>
</dbReference>
<protein>
    <submittedName>
        <fullName evidence="2">Uncharacterized protein</fullName>
    </submittedName>
</protein>
<evidence type="ECO:0000313" key="3">
    <source>
        <dbReference type="Proteomes" id="UP001159363"/>
    </source>
</evidence>
<sequence length="496" mass="54920">MIPYSRFNKGYKNMLTIIDSYKKFTWARPVKSKNAHDVTEAMSDVLHEGLIPTNLQSDQGFKVNERHGYRVKVTGQGRGHLGPYGATIMSDSEANTPTRARKPHAALIRLLLCVCTTRRLLQFPSTTPSRKCPLQETASVLASELNSINTLMLLASDVRRKSVIFLTLYPSLNSFRVAKPLNACSDFQRSEGVTYARLHHRGSKFGPRSDLSSTQKTVAPFEFRAGLEIELKTSRRIGDFPKELKREQKLAIHGLVVLETMTDIAAAAAAFSEREIQLSISHISEANTQLVPCRDARGIVAERTREKECTTGRKSVLTHYPPHPQTTLANQPSPPHSLHPPSKRKKELKAAHLLNWTRGLNGAGFAGGKLFPANISARLAKILSEFGHLSLPSSRCEQPPARSVSYVACSTEPREIQSQTKDEVDRLSSSAQVTNWGSGIAKKNEKLKAVHNTVSTFEINFRKKKSRPLPAYISTSAPSVIRPVKLVTIDGKQTDA</sequence>
<dbReference type="InterPro" id="IPR012337">
    <property type="entry name" value="RNaseH-like_sf"/>
</dbReference>
<reference evidence="2 3" key="1">
    <citation type="submission" date="2023-02" db="EMBL/GenBank/DDBJ databases">
        <title>LHISI_Scaffold_Assembly.</title>
        <authorList>
            <person name="Stuart O.P."/>
            <person name="Cleave R."/>
            <person name="Magrath M.J.L."/>
            <person name="Mikheyev A.S."/>
        </authorList>
    </citation>
    <scope>NUCLEOTIDE SEQUENCE [LARGE SCALE GENOMIC DNA]</scope>
    <source>
        <strain evidence="2">Daus_M_001</strain>
        <tissue evidence="2">Leg muscle</tissue>
    </source>
</reference>
<name>A0ABQ9I3I1_9NEOP</name>
<dbReference type="PANTHER" id="PTHR46585">
    <property type="entry name" value="INTEGRASE CORE DOMAIN CONTAINING PROTEIN"/>
    <property type="match status" value="1"/>
</dbReference>
<proteinExistence type="predicted"/>
<feature type="region of interest" description="Disordered" evidence="1">
    <location>
        <begin position="310"/>
        <end position="344"/>
    </location>
</feature>
<accession>A0ABQ9I3I1</accession>
<dbReference type="Proteomes" id="UP001159363">
    <property type="component" value="Chromosome 3"/>
</dbReference>
<evidence type="ECO:0000313" key="2">
    <source>
        <dbReference type="EMBL" id="KAJ8890814.1"/>
    </source>
</evidence>
<dbReference type="PANTHER" id="PTHR46585:SF1">
    <property type="entry name" value="CHROMO DOMAIN-CONTAINING PROTEIN"/>
    <property type="match status" value="1"/>
</dbReference>
<gene>
    <name evidence="2" type="ORF">PR048_010323</name>
</gene>
<organism evidence="2 3">
    <name type="scientific">Dryococelus australis</name>
    <dbReference type="NCBI Taxonomy" id="614101"/>
    <lineage>
        <taxon>Eukaryota</taxon>
        <taxon>Metazoa</taxon>
        <taxon>Ecdysozoa</taxon>
        <taxon>Arthropoda</taxon>
        <taxon>Hexapoda</taxon>
        <taxon>Insecta</taxon>
        <taxon>Pterygota</taxon>
        <taxon>Neoptera</taxon>
        <taxon>Polyneoptera</taxon>
        <taxon>Phasmatodea</taxon>
        <taxon>Verophasmatodea</taxon>
        <taxon>Anareolatae</taxon>
        <taxon>Phasmatidae</taxon>
        <taxon>Eurycanthinae</taxon>
        <taxon>Dryococelus</taxon>
    </lineage>
</organism>
<keyword evidence="3" id="KW-1185">Reference proteome</keyword>
<dbReference type="EMBL" id="JARBHB010000003">
    <property type="protein sequence ID" value="KAJ8890814.1"/>
    <property type="molecule type" value="Genomic_DNA"/>
</dbReference>